<dbReference type="CDD" id="cd00093">
    <property type="entry name" value="HTH_XRE"/>
    <property type="match status" value="1"/>
</dbReference>
<dbReference type="AlphaFoldDB" id="A0AAU8KFZ3"/>
<protein>
    <submittedName>
        <fullName evidence="2">Helix-turn-helix transcriptional regulator</fullName>
    </submittedName>
</protein>
<name>A0AAU8KFZ3_9ACTN</name>
<sequence>MTNLIRKGAGKPLRDAMKRTGLTQADLAARTKAVDVRGQGVSLGTVIKVTGQGKSATDSCRLRTAWLVATALGDPLQQHFDMPTVSTDTVERSSPHGDSG</sequence>
<evidence type="ECO:0000256" key="1">
    <source>
        <dbReference type="SAM" id="MobiDB-lite"/>
    </source>
</evidence>
<organism evidence="2">
    <name type="scientific">Streptomyces sp. JL1001</name>
    <dbReference type="NCBI Taxonomy" id="3078227"/>
    <lineage>
        <taxon>Bacteria</taxon>
        <taxon>Bacillati</taxon>
        <taxon>Actinomycetota</taxon>
        <taxon>Actinomycetes</taxon>
        <taxon>Kitasatosporales</taxon>
        <taxon>Streptomycetaceae</taxon>
        <taxon>Streptomyces</taxon>
    </lineage>
</organism>
<dbReference type="RefSeq" id="WP_354596803.1">
    <property type="nucleotide sequence ID" value="NZ_CP136798.1"/>
</dbReference>
<proteinExistence type="predicted"/>
<dbReference type="EMBL" id="CP136798">
    <property type="protein sequence ID" value="XCN13899.1"/>
    <property type="molecule type" value="Genomic_DNA"/>
</dbReference>
<dbReference type="InterPro" id="IPR001387">
    <property type="entry name" value="Cro/C1-type_HTH"/>
</dbReference>
<accession>A0AAU8KFZ3</accession>
<feature type="compositionally biased region" description="Basic and acidic residues" evidence="1">
    <location>
        <begin position="89"/>
        <end position="100"/>
    </location>
</feature>
<evidence type="ECO:0000313" key="2">
    <source>
        <dbReference type="EMBL" id="XCN13899.1"/>
    </source>
</evidence>
<gene>
    <name evidence="2" type="ORF">R1Y80_09645</name>
</gene>
<reference evidence="2" key="1">
    <citation type="submission" date="2023-10" db="EMBL/GenBank/DDBJ databases">
        <title>Complete genome sequence of Streptomyces sp. JL1001.</title>
        <authorList>
            <person name="Jiang L."/>
        </authorList>
    </citation>
    <scope>NUCLEOTIDE SEQUENCE</scope>
    <source>
        <strain evidence="2">JL1001</strain>
    </source>
</reference>
<feature type="region of interest" description="Disordered" evidence="1">
    <location>
        <begin position="78"/>
        <end position="100"/>
    </location>
</feature>